<dbReference type="GO" id="GO:0002161">
    <property type="term" value="F:aminoacyl-tRNA deacylase activity"/>
    <property type="evidence" value="ECO:0007669"/>
    <property type="project" value="UniProtKB-ARBA"/>
</dbReference>
<keyword evidence="11" id="KW-0067">ATP-binding</keyword>
<comment type="cofactor">
    <cofactor evidence="1">
        <name>Zn(2+)</name>
        <dbReference type="ChEBI" id="CHEBI:29105"/>
    </cofactor>
</comment>
<accession>A0A1H1EWM9</accession>
<dbReference type="EMBL" id="FNKD01000003">
    <property type="protein sequence ID" value="SDQ93063.1"/>
    <property type="molecule type" value="Genomic_DNA"/>
</dbReference>
<evidence type="ECO:0000256" key="5">
    <source>
        <dbReference type="ARBA" id="ARBA00017959"/>
    </source>
</evidence>
<evidence type="ECO:0000256" key="4">
    <source>
        <dbReference type="ARBA" id="ARBA00013168"/>
    </source>
</evidence>
<dbReference type="FunFam" id="3.10.310.40:FF:000001">
    <property type="entry name" value="Alanine--tRNA ligase"/>
    <property type="match status" value="1"/>
</dbReference>
<evidence type="ECO:0000256" key="2">
    <source>
        <dbReference type="ARBA" id="ARBA00004496"/>
    </source>
</evidence>
<evidence type="ECO:0000259" key="16">
    <source>
        <dbReference type="PROSITE" id="PS50860"/>
    </source>
</evidence>
<evidence type="ECO:0000256" key="3">
    <source>
        <dbReference type="ARBA" id="ARBA00008226"/>
    </source>
</evidence>
<dbReference type="InterPro" id="IPR009000">
    <property type="entry name" value="Transl_B-barrel_sf"/>
</dbReference>
<evidence type="ECO:0000256" key="10">
    <source>
        <dbReference type="ARBA" id="ARBA00022833"/>
    </source>
</evidence>
<evidence type="ECO:0000256" key="14">
    <source>
        <dbReference type="ARBA" id="ARBA00023146"/>
    </source>
</evidence>
<evidence type="ECO:0000256" key="15">
    <source>
        <dbReference type="ARBA" id="ARBA00032577"/>
    </source>
</evidence>
<keyword evidence="8" id="KW-0479">Metal-binding</keyword>
<keyword evidence="6" id="KW-0820">tRNA-binding</keyword>
<keyword evidence="18" id="KW-1185">Reference proteome</keyword>
<dbReference type="GO" id="GO:0046872">
    <property type="term" value="F:metal ion binding"/>
    <property type="evidence" value="ECO:0007669"/>
    <property type="project" value="UniProtKB-KW"/>
</dbReference>
<dbReference type="InterPro" id="IPR018164">
    <property type="entry name" value="Ala-tRNA-synth_IIc_N"/>
</dbReference>
<dbReference type="Pfam" id="PF01411">
    <property type="entry name" value="tRNA-synt_2c"/>
    <property type="match status" value="1"/>
</dbReference>
<feature type="domain" description="Alanyl-transfer RNA synthetases family profile" evidence="16">
    <location>
        <begin position="1"/>
        <end position="240"/>
    </location>
</feature>
<keyword evidence="10" id="KW-0862">Zinc</keyword>
<evidence type="ECO:0000256" key="8">
    <source>
        <dbReference type="ARBA" id="ARBA00022723"/>
    </source>
</evidence>
<evidence type="ECO:0000313" key="18">
    <source>
        <dbReference type="Proteomes" id="UP000199444"/>
    </source>
</evidence>
<keyword evidence="13" id="KW-0648">Protein biosynthesis</keyword>
<dbReference type="GO" id="GO:0005737">
    <property type="term" value="C:cytoplasm"/>
    <property type="evidence" value="ECO:0007669"/>
    <property type="project" value="UniProtKB-SubCell"/>
</dbReference>
<evidence type="ECO:0000256" key="7">
    <source>
        <dbReference type="ARBA" id="ARBA00022598"/>
    </source>
</evidence>
<dbReference type="PANTHER" id="PTHR43462:SF1">
    <property type="entry name" value="ALANYL-TRNA EDITING PROTEIN AARSD1"/>
    <property type="match status" value="1"/>
</dbReference>
<proteinExistence type="inferred from homology"/>
<dbReference type="RefSeq" id="WP_092493835.1">
    <property type="nucleotide sequence ID" value="NZ_FNKD01000003.1"/>
</dbReference>
<evidence type="ECO:0000256" key="11">
    <source>
        <dbReference type="ARBA" id="ARBA00022840"/>
    </source>
</evidence>
<dbReference type="AlphaFoldDB" id="A0A1H1EWM9"/>
<evidence type="ECO:0000256" key="12">
    <source>
        <dbReference type="ARBA" id="ARBA00022884"/>
    </source>
</evidence>
<keyword evidence="14 17" id="KW-0030">Aminoacyl-tRNA synthetase</keyword>
<dbReference type="InterPro" id="IPR051335">
    <property type="entry name" value="Alanyl-tRNA_Editing_Enzymes"/>
</dbReference>
<dbReference type="EC" id="6.1.1.7" evidence="4"/>
<dbReference type="Gene3D" id="2.40.30.130">
    <property type="match status" value="1"/>
</dbReference>
<reference evidence="17 18" key="1">
    <citation type="submission" date="2016-10" db="EMBL/GenBank/DDBJ databases">
        <authorList>
            <person name="de Groot N.N."/>
        </authorList>
    </citation>
    <scope>NUCLEOTIDE SEQUENCE [LARGE SCALE GENOMIC DNA]</scope>
    <source>
        <strain evidence="17 18">CGMCC 1.10449</strain>
    </source>
</reference>
<dbReference type="Gene3D" id="3.10.310.40">
    <property type="match status" value="1"/>
</dbReference>
<keyword evidence="12" id="KW-0694">RNA-binding</keyword>
<dbReference type="STRING" id="553311.SAMN05216231_3084"/>
<dbReference type="InterPro" id="IPR018165">
    <property type="entry name" value="Ala-tRNA-synth_IIc_core"/>
</dbReference>
<dbReference type="InterPro" id="IPR018163">
    <property type="entry name" value="Thr/Ala-tRNA-synth_IIc_edit"/>
</dbReference>
<dbReference type="GO" id="GO:0004813">
    <property type="term" value="F:alanine-tRNA ligase activity"/>
    <property type="evidence" value="ECO:0007669"/>
    <property type="project" value="UniProtKB-EC"/>
</dbReference>
<evidence type="ECO:0000256" key="1">
    <source>
        <dbReference type="ARBA" id="ARBA00001947"/>
    </source>
</evidence>
<dbReference type="SMART" id="SM00863">
    <property type="entry name" value="tRNA_SAD"/>
    <property type="match status" value="1"/>
</dbReference>
<dbReference type="Proteomes" id="UP000199444">
    <property type="component" value="Unassembled WGS sequence"/>
</dbReference>
<evidence type="ECO:0000256" key="13">
    <source>
        <dbReference type="ARBA" id="ARBA00022917"/>
    </source>
</evidence>
<keyword evidence="9" id="KW-0547">Nucleotide-binding</keyword>
<evidence type="ECO:0000256" key="6">
    <source>
        <dbReference type="ARBA" id="ARBA00022555"/>
    </source>
</evidence>
<evidence type="ECO:0000313" key="17">
    <source>
        <dbReference type="EMBL" id="SDQ93063.1"/>
    </source>
</evidence>
<dbReference type="Gene3D" id="3.30.980.10">
    <property type="entry name" value="Threonyl-trna Synthetase, Chain A, domain 2"/>
    <property type="match status" value="1"/>
</dbReference>
<dbReference type="GO" id="GO:0000049">
    <property type="term" value="F:tRNA binding"/>
    <property type="evidence" value="ECO:0007669"/>
    <property type="project" value="UniProtKB-KW"/>
</dbReference>
<organism evidence="17 18">
    <name type="scientific">Virgibacillus salinus</name>
    <dbReference type="NCBI Taxonomy" id="553311"/>
    <lineage>
        <taxon>Bacteria</taxon>
        <taxon>Bacillati</taxon>
        <taxon>Bacillota</taxon>
        <taxon>Bacilli</taxon>
        <taxon>Bacillales</taxon>
        <taxon>Bacillaceae</taxon>
        <taxon>Virgibacillus</taxon>
    </lineage>
</organism>
<comment type="similarity">
    <text evidence="3">Belongs to the class-II aminoacyl-tRNA synthetase family.</text>
</comment>
<name>A0A1H1EWM9_9BACI</name>
<keyword evidence="7" id="KW-0436">Ligase</keyword>
<dbReference type="PROSITE" id="PS50860">
    <property type="entry name" value="AA_TRNA_LIGASE_II_ALA"/>
    <property type="match status" value="1"/>
</dbReference>
<comment type="subcellular location">
    <subcellularLocation>
        <location evidence="2">Cytoplasm</location>
    </subcellularLocation>
</comment>
<sequence>MVTEKLYYQDQYMRSFTARLQKSDRDEKGHFYVILNQTAFYPTGGGQPHDTGTLNGVNVYDVVEIDGEVRHYIEEPAEIHETYITGEIDWNRRFDHMQQHTGQHILSAAFEEEFNYKTVSFHLGAEICSIDLEVESLPDEETAHVEKIANNIIMENRPVDTRWVSKEELSNFSLRKEVSVVDNIRLVIIPNLDYNGCGGTHPDSTGQVSSIKILHWEKQKKKKIRVYFVSGMRVLKQLDEKHKVIQELTNTLNSPQQDLNETAIRNLRMNQGLEKKVNELNMEMIEYEAESYIEQAESQNNWKIAKAIFYDRPMPELQQLAKRITAKSDGILVLLINGKGDKLQLVCSRSNDVVINMNDLVKNTLPVIDGKGGGSDSIAQGGGDRLISAEELMMELMNQAAGFKNE</sequence>
<dbReference type="Pfam" id="PF07973">
    <property type="entry name" value="tRNA_SAD"/>
    <property type="match status" value="1"/>
</dbReference>
<evidence type="ECO:0000256" key="9">
    <source>
        <dbReference type="ARBA" id="ARBA00022741"/>
    </source>
</evidence>
<gene>
    <name evidence="17" type="ORF">SAMN05216231_3084</name>
</gene>
<dbReference type="SUPFAM" id="SSF55186">
    <property type="entry name" value="ThrRS/AlaRS common domain"/>
    <property type="match status" value="1"/>
</dbReference>
<dbReference type="GO" id="GO:0006419">
    <property type="term" value="P:alanyl-tRNA aminoacylation"/>
    <property type="evidence" value="ECO:0007669"/>
    <property type="project" value="InterPro"/>
</dbReference>
<dbReference type="GO" id="GO:0005524">
    <property type="term" value="F:ATP binding"/>
    <property type="evidence" value="ECO:0007669"/>
    <property type="project" value="UniProtKB-KW"/>
</dbReference>
<dbReference type="SUPFAM" id="SSF50447">
    <property type="entry name" value="Translation proteins"/>
    <property type="match status" value="1"/>
</dbReference>
<dbReference type="InterPro" id="IPR012947">
    <property type="entry name" value="tRNA_SAD"/>
</dbReference>
<protein>
    <recommendedName>
        <fullName evidence="5">Alanine--tRNA ligase</fullName>
        <ecNumber evidence="4">6.1.1.7</ecNumber>
    </recommendedName>
    <alternativeName>
        <fullName evidence="15">Alanyl-tRNA synthetase</fullName>
    </alternativeName>
</protein>
<dbReference type="PANTHER" id="PTHR43462">
    <property type="entry name" value="ALANYL-TRNA EDITING PROTEIN"/>
    <property type="match status" value="1"/>
</dbReference>